<dbReference type="Pfam" id="PF07729">
    <property type="entry name" value="FCD"/>
    <property type="match status" value="1"/>
</dbReference>
<accession>A0A6J6SJE0</accession>
<dbReference type="SUPFAM" id="SSF46785">
    <property type="entry name" value="Winged helix' DNA-binding domain"/>
    <property type="match status" value="1"/>
</dbReference>
<dbReference type="AlphaFoldDB" id="A0A6J6SJE0"/>
<keyword evidence="2" id="KW-0238">DNA-binding</keyword>
<dbReference type="SMART" id="SM00345">
    <property type="entry name" value="HTH_GNTR"/>
    <property type="match status" value="1"/>
</dbReference>
<dbReference type="InterPro" id="IPR036390">
    <property type="entry name" value="WH_DNA-bd_sf"/>
</dbReference>
<dbReference type="Pfam" id="PF00392">
    <property type="entry name" value="GntR"/>
    <property type="match status" value="1"/>
</dbReference>
<dbReference type="InterPro" id="IPR000524">
    <property type="entry name" value="Tscrpt_reg_HTH_GntR"/>
</dbReference>
<dbReference type="Gene3D" id="1.20.120.530">
    <property type="entry name" value="GntR ligand-binding domain-like"/>
    <property type="match status" value="1"/>
</dbReference>
<dbReference type="PROSITE" id="PS50949">
    <property type="entry name" value="HTH_GNTR"/>
    <property type="match status" value="1"/>
</dbReference>
<keyword evidence="3" id="KW-0804">Transcription</keyword>
<name>A0A6J6SJE0_9ZZZZ</name>
<dbReference type="SUPFAM" id="SSF48008">
    <property type="entry name" value="GntR ligand-binding domain-like"/>
    <property type="match status" value="1"/>
</dbReference>
<gene>
    <name evidence="5" type="ORF">UFOPK2761_00814</name>
</gene>
<dbReference type="PANTHER" id="PTHR43537:SF24">
    <property type="entry name" value="GLUCONATE OPERON TRANSCRIPTIONAL REPRESSOR"/>
    <property type="match status" value="1"/>
</dbReference>
<dbReference type="EMBL" id="CAEZYQ010000005">
    <property type="protein sequence ID" value="CAB4735021.1"/>
    <property type="molecule type" value="Genomic_DNA"/>
</dbReference>
<feature type="domain" description="HTH gntR-type" evidence="4">
    <location>
        <begin position="16"/>
        <end position="84"/>
    </location>
</feature>
<dbReference type="InterPro" id="IPR008920">
    <property type="entry name" value="TF_FadR/GntR_C"/>
</dbReference>
<keyword evidence="1" id="KW-0805">Transcription regulation</keyword>
<evidence type="ECO:0000259" key="4">
    <source>
        <dbReference type="PROSITE" id="PS50949"/>
    </source>
</evidence>
<evidence type="ECO:0000256" key="1">
    <source>
        <dbReference type="ARBA" id="ARBA00023015"/>
    </source>
</evidence>
<evidence type="ECO:0000256" key="3">
    <source>
        <dbReference type="ARBA" id="ARBA00023163"/>
    </source>
</evidence>
<protein>
    <submittedName>
        <fullName evidence="5">Unannotated protein</fullName>
    </submittedName>
</protein>
<organism evidence="5">
    <name type="scientific">freshwater metagenome</name>
    <dbReference type="NCBI Taxonomy" id="449393"/>
    <lineage>
        <taxon>unclassified sequences</taxon>
        <taxon>metagenomes</taxon>
        <taxon>ecological metagenomes</taxon>
    </lineage>
</organism>
<dbReference type="GO" id="GO:0003700">
    <property type="term" value="F:DNA-binding transcription factor activity"/>
    <property type="evidence" value="ECO:0007669"/>
    <property type="project" value="InterPro"/>
</dbReference>
<proteinExistence type="predicted"/>
<dbReference type="Gene3D" id="1.10.10.10">
    <property type="entry name" value="Winged helix-like DNA-binding domain superfamily/Winged helix DNA-binding domain"/>
    <property type="match status" value="1"/>
</dbReference>
<dbReference type="GO" id="GO:0003677">
    <property type="term" value="F:DNA binding"/>
    <property type="evidence" value="ECO:0007669"/>
    <property type="project" value="UniProtKB-KW"/>
</dbReference>
<dbReference type="CDD" id="cd07377">
    <property type="entry name" value="WHTH_GntR"/>
    <property type="match status" value="1"/>
</dbReference>
<dbReference type="PRINTS" id="PR00035">
    <property type="entry name" value="HTHGNTR"/>
</dbReference>
<evidence type="ECO:0000313" key="5">
    <source>
        <dbReference type="EMBL" id="CAB4735021.1"/>
    </source>
</evidence>
<evidence type="ECO:0000256" key="2">
    <source>
        <dbReference type="ARBA" id="ARBA00023125"/>
    </source>
</evidence>
<dbReference type="SMART" id="SM00895">
    <property type="entry name" value="FCD"/>
    <property type="match status" value="1"/>
</dbReference>
<sequence length="250" mass="26427">MLATVALMPLTPVTRRSVPDEVFDQVLAEVVDGGLAPGEQLPSERRLAEVLGVSRPAVREALQRMAATRLVEVRQGEATTVRDFKRYAGLDLLPRLLVRAGGLDTAVARSVLEARLAVGPAVAALAAERGGPTLAAALDEVVDRLGATDDDVERQVHALELWDQVVDAADSMVFRLMFNSLRAAYEPALEALAPVMALEVGQVEAYRLLVAAIASGDPEVARAAADRVLRPATDTILGALGALDPTGAVR</sequence>
<dbReference type="PANTHER" id="PTHR43537">
    <property type="entry name" value="TRANSCRIPTIONAL REGULATOR, GNTR FAMILY"/>
    <property type="match status" value="1"/>
</dbReference>
<reference evidence="5" key="1">
    <citation type="submission" date="2020-05" db="EMBL/GenBank/DDBJ databases">
        <authorList>
            <person name="Chiriac C."/>
            <person name="Salcher M."/>
            <person name="Ghai R."/>
            <person name="Kavagutti S V."/>
        </authorList>
    </citation>
    <scope>NUCLEOTIDE SEQUENCE</scope>
</reference>
<dbReference type="InterPro" id="IPR011711">
    <property type="entry name" value="GntR_C"/>
</dbReference>
<dbReference type="InterPro" id="IPR036388">
    <property type="entry name" value="WH-like_DNA-bd_sf"/>
</dbReference>